<evidence type="ECO:0000256" key="7">
    <source>
        <dbReference type="ARBA" id="ARBA00023061"/>
    </source>
</evidence>
<protein>
    <recommendedName>
        <fullName evidence="5 9">Alpha-acetolactate decarboxylase</fullName>
        <ecNumber evidence="4 9">4.1.1.5</ecNumber>
    </recommendedName>
</protein>
<evidence type="ECO:0000256" key="3">
    <source>
        <dbReference type="ARBA" id="ARBA00007106"/>
    </source>
</evidence>
<evidence type="ECO:0000256" key="2">
    <source>
        <dbReference type="ARBA" id="ARBA00005170"/>
    </source>
</evidence>
<evidence type="ECO:0000256" key="9">
    <source>
        <dbReference type="PIRNR" id="PIRNR001332"/>
    </source>
</evidence>
<organism evidence="10 11">
    <name type="scientific">Candidatus Seongchinamella marina</name>
    <dbReference type="NCBI Taxonomy" id="2518990"/>
    <lineage>
        <taxon>Bacteria</taxon>
        <taxon>Pseudomonadati</taxon>
        <taxon>Pseudomonadota</taxon>
        <taxon>Gammaproteobacteria</taxon>
        <taxon>Cellvibrionales</taxon>
        <taxon>Halieaceae</taxon>
        <taxon>Seongchinamella</taxon>
    </lineage>
</organism>
<dbReference type="NCBIfam" id="TIGR01252">
    <property type="entry name" value="acetolac_decarb"/>
    <property type="match status" value="1"/>
</dbReference>
<comment type="catalytic activity">
    <reaction evidence="1 9">
        <text>(2S)-2-acetolactate + H(+) = (R)-acetoin + CO2</text>
        <dbReference type="Rhea" id="RHEA:21580"/>
        <dbReference type="ChEBI" id="CHEBI:15378"/>
        <dbReference type="ChEBI" id="CHEBI:15686"/>
        <dbReference type="ChEBI" id="CHEBI:16526"/>
        <dbReference type="ChEBI" id="CHEBI:58476"/>
        <dbReference type="EC" id="4.1.1.5"/>
    </reaction>
</comment>
<reference evidence="10" key="1">
    <citation type="submission" date="2019-02" db="EMBL/GenBank/DDBJ databases">
        <authorList>
            <person name="Li S.-H."/>
        </authorList>
    </citation>
    <scope>NUCLEOTIDE SEQUENCE</scope>
    <source>
        <strain evidence="10">IMCC8485</strain>
    </source>
</reference>
<proteinExistence type="inferred from homology"/>
<dbReference type="Proteomes" id="UP001143307">
    <property type="component" value="Unassembled WGS sequence"/>
</dbReference>
<evidence type="ECO:0000256" key="8">
    <source>
        <dbReference type="ARBA" id="ARBA00023239"/>
    </source>
</evidence>
<keyword evidence="6 9" id="KW-0210">Decarboxylase</keyword>
<dbReference type="SUPFAM" id="SSF117856">
    <property type="entry name" value="AF0104/ALDC/Ptd012-like"/>
    <property type="match status" value="1"/>
</dbReference>
<evidence type="ECO:0000313" key="10">
    <source>
        <dbReference type="EMBL" id="MCX2972421.1"/>
    </source>
</evidence>
<dbReference type="InterPro" id="IPR005128">
    <property type="entry name" value="Acetolactate_a_deCO2ase"/>
</dbReference>
<comment type="pathway">
    <text evidence="2 9">Polyol metabolism; (R,R)-butane-2,3-diol biosynthesis; (R,R)-butane-2,3-diol from pyruvate: step 2/3.</text>
</comment>
<dbReference type="EMBL" id="SHNP01000001">
    <property type="protein sequence ID" value="MCX2972421.1"/>
    <property type="molecule type" value="Genomic_DNA"/>
</dbReference>
<keyword evidence="8 9" id="KW-0456">Lyase</keyword>
<comment type="similarity">
    <text evidence="3 9">Belongs to the alpha-acetolactate decarboxylase family.</text>
</comment>
<dbReference type="GO" id="GO:0047605">
    <property type="term" value="F:acetolactate decarboxylase activity"/>
    <property type="evidence" value="ECO:0007669"/>
    <property type="project" value="UniProtKB-EC"/>
</dbReference>
<keyword evidence="11" id="KW-1185">Reference proteome</keyword>
<dbReference type="CDD" id="cd17299">
    <property type="entry name" value="acetolactate_decarboxylase"/>
    <property type="match status" value="1"/>
</dbReference>
<gene>
    <name evidence="10" type="primary">budA</name>
    <name evidence="10" type="ORF">EYC87_02305</name>
</gene>
<evidence type="ECO:0000256" key="5">
    <source>
        <dbReference type="ARBA" id="ARBA00020164"/>
    </source>
</evidence>
<dbReference type="Gene3D" id="3.30.1330.80">
    <property type="entry name" value="Hypothetical protein, similar to alpha- acetolactate decarboxylase, domain 2"/>
    <property type="match status" value="2"/>
</dbReference>
<accession>A0ABT3SS09</accession>
<dbReference type="PANTHER" id="PTHR35524:SF1">
    <property type="entry name" value="ALPHA-ACETOLACTATE DECARBOXYLASE"/>
    <property type="match status" value="1"/>
</dbReference>
<comment type="caution">
    <text evidence="10">The sequence shown here is derived from an EMBL/GenBank/DDBJ whole genome shotgun (WGS) entry which is preliminary data.</text>
</comment>
<dbReference type="Pfam" id="PF03306">
    <property type="entry name" value="AAL_decarboxy"/>
    <property type="match status" value="1"/>
</dbReference>
<dbReference type="PIRSF" id="PIRSF001332">
    <property type="entry name" value="Acetolac_decarb"/>
    <property type="match status" value="1"/>
</dbReference>
<evidence type="ECO:0000256" key="1">
    <source>
        <dbReference type="ARBA" id="ARBA00001784"/>
    </source>
</evidence>
<evidence type="ECO:0000256" key="6">
    <source>
        <dbReference type="ARBA" id="ARBA00022793"/>
    </source>
</evidence>
<evidence type="ECO:0000256" key="4">
    <source>
        <dbReference type="ARBA" id="ARBA00013204"/>
    </source>
</evidence>
<sequence length="245" mass="27452">MFVVEEKRMVTKKLNSLYVSAPVNALVTGILREDKTLKQVLEHGNFGLGTFNDLDGEMVLLGGVFYHLHANGTTHIADVNMKTPYACVTHFKPEVSLICNDELTFDRLKIKIDEMVLSKNLIYAIRVAGTFKSIKARSVPKQEAYRPLVDVAGDQKEFLFEDIEGTLVGFYTPDFMGSVTVPGYHLHFISNDRENGGHLLSCVSGDVEISVQYIDQLMLDLPHSVEYLTASLNNDVREDLDKAEH</sequence>
<evidence type="ECO:0000313" key="11">
    <source>
        <dbReference type="Proteomes" id="UP001143307"/>
    </source>
</evidence>
<name>A0ABT3SS09_9GAMM</name>
<keyword evidence="7 9" id="KW-0005">Acetoin biosynthesis</keyword>
<dbReference type="PANTHER" id="PTHR35524">
    <property type="entry name" value="ALPHA-ACETOLACTATE DECARBOXYLASE"/>
    <property type="match status" value="1"/>
</dbReference>
<dbReference type="EC" id="4.1.1.5" evidence="4 9"/>